<dbReference type="Gene3D" id="3.30.310.80">
    <property type="entry name" value="Kinase associated domain 1, KA1"/>
    <property type="match status" value="1"/>
</dbReference>
<evidence type="ECO:0000256" key="11">
    <source>
        <dbReference type="SAM" id="MobiDB-lite"/>
    </source>
</evidence>
<dbReference type="SUPFAM" id="SSF56112">
    <property type="entry name" value="Protein kinase-like (PK-like)"/>
    <property type="match status" value="1"/>
</dbReference>
<evidence type="ECO:0000256" key="7">
    <source>
        <dbReference type="ARBA" id="ARBA00022840"/>
    </source>
</evidence>
<dbReference type="PROSITE" id="PS50011">
    <property type="entry name" value="PROTEIN_KINASE_DOM"/>
    <property type="match status" value="1"/>
</dbReference>
<dbReference type="PANTHER" id="PTHR24346">
    <property type="entry name" value="MAP/MICROTUBULE AFFINITY-REGULATING KINASE"/>
    <property type="match status" value="1"/>
</dbReference>
<dbReference type="SUPFAM" id="SSF103243">
    <property type="entry name" value="KA1-like"/>
    <property type="match status" value="1"/>
</dbReference>
<evidence type="ECO:0000259" key="12">
    <source>
        <dbReference type="PROSITE" id="PS50011"/>
    </source>
</evidence>
<name>A0ABR2W6R2_9FUNG</name>
<evidence type="ECO:0000259" key="13">
    <source>
        <dbReference type="PROSITE" id="PS50032"/>
    </source>
</evidence>
<dbReference type="InterPro" id="IPR011009">
    <property type="entry name" value="Kinase-like_dom_sf"/>
</dbReference>
<dbReference type="InterPro" id="IPR001772">
    <property type="entry name" value="KA1_dom"/>
</dbReference>
<feature type="compositionally biased region" description="Basic and acidic residues" evidence="11">
    <location>
        <begin position="636"/>
        <end position="654"/>
    </location>
</feature>
<dbReference type="PROSITE" id="PS00108">
    <property type="entry name" value="PROTEIN_KINASE_ST"/>
    <property type="match status" value="1"/>
</dbReference>
<feature type="region of interest" description="Disordered" evidence="11">
    <location>
        <begin position="511"/>
        <end position="677"/>
    </location>
</feature>
<feature type="binding site" evidence="10">
    <location>
        <position position="128"/>
    </location>
    <ligand>
        <name>ATP</name>
        <dbReference type="ChEBI" id="CHEBI:30616"/>
    </ligand>
</feature>
<comment type="catalytic activity">
    <reaction evidence="9">
        <text>L-seryl-[protein] + ATP = O-phospho-L-seryl-[protein] + ADP + H(+)</text>
        <dbReference type="Rhea" id="RHEA:17989"/>
        <dbReference type="Rhea" id="RHEA-COMP:9863"/>
        <dbReference type="Rhea" id="RHEA-COMP:11604"/>
        <dbReference type="ChEBI" id="CHEBI:15378"/>
        <dbReference type="ChEBI" id="CHEBI:29999"/>
        <dbReference type="ChEBI" id="CHEBI:30616"/>
        <dbReference type="ChEBI" id="CHEBI:83421"/>
        <dbReference type="ChEBI" id="CHEBI:456216"/>
        <dbReference type="EC" id="2.7.11.1"/>
    </reaction>
</comment>
<evidence type="ECO:0000256" key="9">
    <source>
        <dbReference type="ARBA" id="ARBA00048679"/>
    </source>
</evidence>
<gene>
    <name evidence="14" type="primary">KIN2_2</name>
    <name evidence="14" type="ORF">K7432_003155</name>
</gene>
<evidence type="ECO:0000256" key="10">
    <source>
        <dbReference type="PROSITE-ProRule" id="PRU10141"/>
    </source>
</evidence>
<evidence type="ECO:0000256" key="5">
    <source>
        <dbReference type="ARBA" id="ARBA00022741"/>
    </source>
</evidence>
<dbReference type="PANTHER" id="PTHR24346:SF82">
    <property type="entry name" value="KP78A-RELATED"/>
    <property type="match status" value="1"/>
</dbReference>
<evidence type="ECO:0000256" key="3">
    <source>
        <dbReference type="ARBA" id="ARBA00022527"/>
    </source>
</evidence>
<keyword evidence="15" id="KW-1185">Reference proteome</keyword>
<keyword evidence="4 14" id="KW-0808">Transferase</keyword>
<keyword evidence="7 10" id="KW-0067">ATP-binding</keyword>
<dbReference type="GO" id="GO:0004674">
    <property type="term" value="F:protein serine/threonine kinase activity"/>
    <property type="evidence" value="ECO:0007669"/>
    <property type="project" value="UniProtKB-EC"/>
</dbReference>
<feature type="region of interest" description="Disordered" evidence="11">
    <location>
        <begin position="739"/>
        <end position="794"/>
    </location>
</feature>
<dbReference type="Pfam" id="PF00069">
    <property type="entry name" value="Pkinase"/>
    <property type="match status" value="1"/>
</dbReference>
<dbReference type="SMART" id="SM00220">
    <property type="entry name" value="S_TKc"/>
    <property type="match status" value="1"/>
</dbReference>
<organism evidence="14 15">
    <name type="scientific">Basidiobolus ranarum</name>
    <dbReference type="NCBI Taxonomy" id="34480"/>
    <lineage>
        <taxon>Eukaryota</taxon>
        <taxon>Fungi</taxon>
        <taxon>Fungi incertae sedis</taxon>
        <taxon>Zoopagomycota</taxon>
        <taxon>Entomophthoromycotina</taxon>
        <taxon>Basidiobolomycetes</taxon>
        <taxon>Basidiobolales</taxon>
        <taxon>Basidiobolaceae</taxon>
        <taxon>Basidiobolus</taxon>
    </lineage>
</organism>
<feature type="compositionally biased region" description="Polar residues" evidence="11">
    <location>
        <begin position="656"/>
        <end position="666"/>
    </location>
</feature>
<keyword evidence="5 10" id="KW-0547">Nucleotide-binding</keyword>
<feature type="region of interest" description="Disordered" evidence="11">
    <location>
        <begin position="458"/>
        <end position="497"/>
    </location>
</feature>
<feature type="domain" description="KA1" evidence="13">
    <location>
        <begin position="824"/>
        <end position="874"/>
    </location>
</feature>
<dbReference type="EMBL" id="JASJQH010006968">
    <property type="protein sequence ID" value="KAK9721796.1"/>
    <property type="molecule type" value="Genomic_DNA"/>
</dbReference>
<protein>
    <recommendedName>
        <fullName evidence="2">non-specific serine/threonine protein kinase</fullName>
        <ecNumber evidence="2">2.7.11.1</ecNumber>
    </recommendedName>
</protein>
<reference evidence="14 15" key="1">
    <citation type="submission" date="2023-04" db="EMBL/GenBank/DDBJ databases">
        <title>Genome of Basidiobolus ranarum AG-B5.</title>
        <authorList>
            <person name="Stajich J.E."/>
            <person name="Carter-House D."/>
            <person name="Gryganskyi A."/>
        </authorList>
    </citation>
    <scope>NUCLEOTIDE SEQUENCE [LARGE SCALE GENOMIC DNA]</scope>
    <source>
        <strain evidence="14 15">AG-B5</strain>
    </source>
</reference>
<feature type="domain" description="Protein kinase" evidence="12">
    <location>
        <begin position="99"/>
        <end position="366"/>
    </location>
</feature>
<keyword evidence="3" id="KW-0723">Serine/threonine-protein kinase</keyword>
<dbReference type="Gene3D" id="1.10.510.10">
    <property type="entry name" value="Transferase(Phosphotransferase) domain 1"/>
    <property type="match status" value="1"/>
</dbReference>
<feature type="compositionally biased region" description="Polar residues" evidence="11">
    <location>
        <begin position="595"/>
        <end position="604"/>
    </location>
</feature>
<dbReference type="PROSITE" id="PS00107">
    <property type="entry name" value="PROTEIN_KINASE_ATP"/>
    <property type="match status" value="1"/>
</dbReference>
<dbReference type="InterPro" id="IPR000719">
    <property type="entry name" value="Prot_kinase_dom"/>
</dbReference>
<accession>A0ABR2W6R2</accession>
<feature type="compositionally biased region" description="Basic and acidic residues" evidence="11">
    <location>
        <begin position="776"/>
        <end position="786"/>
    </location>
</feature>
<dbReference type="Pfam" id="PF02149">
    <property type="entry name" value="KA1"/>
    <property type="match status" value="1"/>
</dbReference>
<proteinExistence type="inferred from homology"/>
<evidence type="ECO:0000256" key="6">
    <source>
        <dbReference type="ARBA" id="ARBA00022777"/>
    </source>
</evidence>
<sequence>MSELKVLYLPEVNVLQQTSEPIFPIRTSSIRRNPSTRSERRYEDPSNFPPIQSSPHPGYESGSEGRSNDSTSKRQQESSLSTTTQRNYFSRSRRCIGNYQLTKTLGAGSMGKVKLGVHYSTGQKVAVKIISRALCSNNVSAQGKPQGKPSKDDNKEIRIIREASIMSLLVHPNIAKLKEIMVHPNHYYLFLEYISGGQLLDYIISHGKLQEKNARKFARQICSALDYCHKNSIVHRDLKIENILIGSDGSIKIIDFGLSNLYSPRSHLSTFCGSLYFAAPELLNARSYTGPEIDIWSMGIVLYVLVCGKVPFDDKSMPALHAKIKRGYVEYPNWLSSDCKNLLSRMLVTNPLERASMSEIIHHPWMNIGYEAPVDNYLPHRQPLTSSLDPNVIRRMTGFEFGDEDSIRAELLDIIESEPYKEQSVYSPHGEIIRSNFSHPLISIYYLVQEKMNRERELEYSSPSSVSKSSPRRSPRTYLSPPPSTENHGSDDASDDSIKATIQEYMKSETDDMEEYPIAPSSDISPNNGKSSLKSKESKSGGVFRRISQALRPGKSKRERERRQKIDEEGNNDKVSPVQPRGGIFRSKSVHTSHSKNQVSPFDSSENRRPILPKPSNERLKKKLSSPVLRTTSLKESSDRNRGGRSEEFKEKCLKPTTSPSKTYNNESRDGTSVGKSDRTADAYIKPVFLKGLFSVATTSTKKPATIRLNIIKALEQLGVEWHEGKGYFECICRPDKNTSSKPARVAKTNLLSPEDKNNGSPQHGIRRHKSLVSRGKHDSHVDSYRIGEGPSLEPSNCSKKMELDLISRESTSEEDEEEAMDSNESEEGVLRFQIMIVKVPLLLGLHGVRFRRLGGHPWEYKEFCSQLLRWLKL</sequence>
<dbReference type="InterPro" id="IPR017441">
    <property type="entry name" value="Protein_kinase_ATP_BS"/>
</dbReference>
<evidence type="ECO:0000313" key="14">
    <source>
        <dbReference type="EMBL" id="KAK9721796.1"/>
    </source>
</evidence>
<dbReference type="InterPro" id="IPR028375">
    <property type="entry name" value="KA1/Ssp2_C"/>
</dbReference>
<feature type="compositionally biased region" description="Polar residues" evidence="11">
    <location>
        <begin position="77"/>
        <end position="87"/>
    </location>
</feature>
<evidence type="ECO:0000256" key="4">
    <source>
        <dbReference type="ARBA" id="ARBA00022679"/>
    </source>
</evidence>
<dbReference type="PROSITE" id="PS50032">
    <property type="entry name" value="KA1"/>
    <property type="match status" value="1"/>
</dbReference>
<feature type="compositionally biased region" description="Polar residues" evidence="11">
    <location>
        <begin position="25"/>
        <end position="36"/>
    </location>
</feature>
<feature type="compositionally biased region" description="Basic and acidic residues" evidence="11">
    <location>
        <begin position="556"/>
        <end position="572"/>
    </location>
</feature>
<comment type="catalytic activity">
    <reaction evidence="8">
        <text>L-threonyl-[protein] + ATP = O-phospho-L-threonyl-[protein] + ADP + H(+)</text>
        <dbReference type="Rhea" id="RHEA:46608"/>
        <dbReference type="Rhea" id="RHEA-COMP:11060"/>
        <dbReference type="Rhea" id="RHEA-COMP:11605"/>
        <dbReference type="ChEBI" id="CHEBI:15378"/>
        <dbReference type="ChEBI" id="CHEBI:30013"/>
        <dbReference type="ChEBI" id="CHEBI:30616"/>
        <dbReference type="ChEBI" id="CHEBI:61977"/>
        <dbReference type="ChEBI" id="CHEBI:456216"/>
        <dbReference type="EC" id="2.7.11.1"/>
    </reaction>
</comment>
<dbReference type="InterPro" id="IPR008271">
    <property type="entry name" value="Ser/Thr_kinase_AS"/>
</dbReference>
<evidence type="ECO:0000313" key="15">
    <source>
        <dbReference type="Proteomes" id="UP001479436"/>
    </source>
</evidence>
<dbReference type="EC" id="2.7.11.1" evidence="2"/>
<comment type="similarity">
    <text evidence="1">Belongs to the protein kinase superfamily. CAMK Ser/Thr protein kinase family. NIM1 subfamily.</text>
</comment>
<evidence type="ECO:0000256" key="8">
    <source>
        <dbReference type="ARBA" id="ARBA00047899"/>
    </source>
</evidence>
<evidence type="ECO:0000256" key="1">
    <source>
        <dbReference type="ARBA" id="ARBA00010791"/>
    </source>
</evidence>
<dbReference type="Proteomes" id="UP001479436">
    <property type="component" value="Unassembled WGS sequence"/>
</dbReference>
<feature type="region of interest" description="Disordered" evidence="11">
    <location>
        <begin position="25"/>
        <end position="87"/>
    </location>
</feature>
<keyword evidence="6 14" id="KW-0418">Kinase</keyword>
<evidence type="ECO:0000256" key="2">
    <source>
        <dbReference type="ARBA" id="ARBA00012513"/>
    </source>
</evidence>
<comment type="caution">
    <text evidence="14">The sequence shown here is derived from an EMBL/GenBank/DDBJ whole genome shotgun (WGS) entry which is preliminary data.</text>
</comment>